<dbReference type="GO" id="GO:0000731">
    <property type="term" value="P:DNA synthesis involved in DNA repair"/>
    <property type="evidence" value="ECO:0007669"/>
    <property type="project" value="TreeGrafter"/>
</dbReference>
<dbReference type="PANTHER" id="PTHR32182">
    <property type="entry name" value="DNA REPLICATION AND REPAIR PROTEIN RECF"/>
    <property type="match status" value="1"/>
</dbReference>
<dbReference type="GO" id="GO:0016887">
    <property type="term" value="F:ATP hydrolysis activity"/>
    <property type="evidence" value="ECO:0007669"/>
    <property type="project" value="InterPro"/>
</dbReference>
<comment type="caution">
    <text evidence="1">The sequence shown here is derived from an EMBL/GenBank/DDBJ whole genome shotgun (WGS) entry which is preliminary data.</text>
</comment>
<reference evidence="1 2" key="1">
    <citation type="submission" date="2019-03" db="EMBL/GenBank/DDBJ databases">
        <title>Above-ground endophytic microbial communities from plants in different locations in the United States.</title>
        <authorList>
            <person name="Frank C."/>
        </authorList>
    </citation>
    <scope>NUCLEOTIDE SEQUENCE [LARGE SCALE GENOMIC DNA]</scope>
    <source>
        <strain evidence="1 2">LP_2_YM</strain>
    </source>
</reference>
<dbReference type="EMBL" id="SMDG01000040">
    <property type="protein sequence ID" value="TCW44451.1"/>
    <property type="molecule type" value="Genomic_DNA"/>
</dbReference>
<gene>
    <name evidence="1" type="ORF">EC910_14015</name>
</gene>
<dbReference type="InterPro" id="IPR027417">
    <property type="entry name" value="P-loop_NTPase"/>
</dbReference>
<dbReference type="Gene3D" id="3.40.50.300">
    <property type="entry name" value="P-loop containing nucleotide triphosphate hydrolases"/>
    <property type="match status" value="1"/>
</dbReference>
<dbReference type="PANTHER" id="PTHR32182:SF23">
    <property type="entry name" value="ATP BINDING PROTEIN"/>
    <property type="match status" value="1"/>
</dbReference>
<evidence type="ECO:0000313" key="2">
    <source>
        <dbReference type="Proteomes" id="UP000295285"/>
    </source>
</evidence>
<dbReference type="GO" id="GO:0005524">
    <property type="term" value="F:ATP binding"/>
    <property type="evidence" value="ECO:0007669"/>
    <property type="project" value="InterPro"/>
</dbReference>
<organism evidence="1 2">
    <name type="scientific">Bacillus thuringiensis</name>
    <dbReference type="NCBI Taxonomy" id="1428"/>
    <lineage>
        <taxon>Bacteria</taxon>
        <taxon>Bacillati</taxon>
        <taxon>Bacillota</taxon>
        <taxon>Bacilli</taxon>
        <taxon>Bacillales</taxon>
        <taxon>Bacillaceae</taxon>
        <taxon>Bacillus</taxon>
        <taxon>Bacillus cereus group</taxon>
    </lineage>
</organism>
<dbReference type="GO" id="GO:0006302">
    <property type="term" value="P:double-strand break repair"/>
    <property type="evidence" value="ECO:0007669"/>
    <property type="project" value="TreeGrafter"/>
</dbReference>
<dbReference type="AlphaFoldDB" id="A0A4R4AVX9"/>
<accession>A0A4R4AVX9</accession>
<proteinExistence type="predicted"/>
<name>A0A4R4AVX9_BACTU</name>
<sequence length="785" mass="93054">MELLYVWINKYHNIKKQGFNFSNKYVCEFDKENNINVDIKFKEIPEDFFKLNSNTLSEKNGQIMNITGIVGENGAGKSSVLDYIMEKLNDLISGEFRNFEKDEQLLAIVRRKNTLYIYSYSIIINQITITDPILSYEIINNDIKSNNNNYKIIYYSNVFDAKKSYYTDSNTVDLSTNFLLNNNEYYRLSEIQRQLNLIASSIKIELPFKYPDFLNCSFSSSYYLNEILRPENPYTFEDIVYHVFSNYSEVGTWERESRYSTAPFDMYNLETGTVIDCVYKEYVSEENNLRRKYKDLIKIVSRRILTSAERQSKINFRDMNEYIIATNLPYNPKEEFEFIEKIREVIEREFDTVITIRICYWDKIVELIESIPKIRQAYFKYTNVKEKIKINMLEYIPADLELQKFRVHALTELNNVDSFNQLKIRICLCYFLIFYRTNHTGEFFRGNWKEELMGDFFEDKIGTVSSILNFFKTCEKRNDNSGSRLGEFIINLNKLVAQKVVIIDENGKGFKIKIHGENIENYRKLILGEYNKSQEVFPYNYDYLDIDWYDMSSGEKAMFSLISRFYDARKFIDDAKHLLILIDEGETYFHPEWQRIYIFLLLDALPKIFSMKKIQIIFTSNTPLVISDLPRENIVFLESIEGNCSVRKSDKFRETFGANIHTLLSDSFFMKHGTIGNFAKEKIQYIIDLLNEDDASFKEDVSTNKINLKKIKKEISIIGEELIRNKLLDMYIRKVNKLDIEEEERGNNKKESILLQEMTIEDLQKFKKEIESVLRKREFNDKGNN</sequence>
<protein>
    <submittedName>
        <fullName evidence="1">ABC transporter family protein</fullName>
    </submittedName>
</protein>
<dbReference type="Proteomes" id="UP000295285">
    <property type="component" value="Unassembled WGS sequence"/>
</dbReference>
<dbReference type="RefSeq" id="WP_131935371.1">
    <property type="nucleotide sequence ID" value="NZ_SMDF01000041.1"/>
</dbReference>
<dbReference type="SUPFAM" id="SSF52540">
    <property type="entry name" value="P-loop containing nucleoside triphosphate hydrolases"/>
    <property type="match status" value="1"/>
</dbReference>
<evidence type="ECO:0000313" key="1">
    <source>
        <dbReference type="EMBL" id="TCW44451.1"/>
    </source>
</evidence>